<dbReference type="Proteomes" id="UP000320776">
    <property type="component" value="Chromosome"/>
</dbReference>
<dbReference type="PROSITE" id="PS50942">
    <property type="entry name" value="ENTH"/>
    <property type="match status" value="1"/>
</dbReference>
<organism evidence="3 4">
    <name type="scientific">Sporomusa termitida</name>
    <dbReference type="NCBI Taxonomy" id="2377"/>
    <lineage>
        <taxon>Bacteria</taxon>
        <taxon>Bacillati</taxon>
        <taxon>Bacillota</taxon>
        <taxon>Negativicutes</taxon>
        <taxon>Selenomonadales</taxon>
        <taxon>Sporomusaceae</taxon>
        <taxon>Sporomusa</taxon>
    </lineage>
</organism>
<name>A0A517DSP3_9FIRM</name>
<sequence>MPLTKEQKKRIYEEELERIKARERIEAERARKQQTKSSARAINWVIILGFLLMIYIMFGGGN</sequence>
<keyword evidence="1" id="KW-0472">Membrane</keyword>
<dbReference type="OrthoDB" id="1684553at2"/>
<dbReference type="AlphaFoldDB" id="A0A517DSP3"/>
<dbReference type="RefSeq" id="WP_144349933.1">
    <property type="nucleotide sequence ID" value="NZ_CP036259.1"/>
</dbReference>
<evidence type="ECO:0000313" key="4">
    <source>
        <dbReference type="Proteomes" id="UP000320776"/>
    </source>
</evidence>
<dbReference type="KEGG" id="sted:SPTER_16290"/>
<keyword evidence="1" id="KW-0812">Transmembrane</keyword>
<gene>
    <name evidence="3" type="ORF">SPTER_16290</name>
</gene>
<dbReference type="InterPro" id="IPR013809">
    <property type="entry name" value="ENTH"/>
</dbReference>
<keyword evidence="1" id="KW-1133">Transmembrane helix</keyword>
<reference evidence="3 4" key="1">
    <citation type="submission" date="2019-02" db="EMBL/GenBank/DDBJ databases">
        <title>Closed genome of Sporomusa termitida DSM 4440.</title>
        <authorList>
            <person name="Poehlein A."/>
            <person name="Daniel R."/>
        </authorList>
    </citation>
    <scope>NUCLEOTIDE SEQUENCE [LARGE SCALE GENOMIC DNA]</scope>
    <source>
        <strain evidence="3 4">DSM 4440</strain>
    </source>
</reference>
<keyword evidence="4" id="KW-1185">Reference proteome</keyword>
<evidence type="ECO:0000313" key="3">
    <source>
        <dbReference type="EMBL" id="QDR80306.1"/>
    </source>
</evidence>
<protein>
    <recommendedName>
        <fullName evidence="2">ENTH domain-containing protein</fullName>
    </recommendedName>
</protein>
<feature type="transmembrane region" description="Helical" evidence="1">
    <location>
        <begin position="41"/>
        <end position="58"/>
    </location>
</feature>
<evidence type="ECO:0000256" key="1">
    <source>
        <dbReference type="SAM" id="Phobius"/>
    </source>
</evidence>
<feature type="domain" description="ENTH" evidence="2">
    <location>
        <begin position="1"/>
        <end position="62"/>
    </location>
</feature>
<accession>A0A517DSP3</accession>
<proteinExistence type="predicted"/>
<evidence type="ECO:0000259" key="2">
    <source>
        <dbReference type="PROSITE" id="PS50942"/>
    </source>
</evidence>
<dbReference type="EMBL" id="CP036259">
    <property type="protein sequence ID" value="QDR80306.1"/>
    <property type="molecule type" value="Genomic_DNA"/>
</dbReference>